<dbReference type="Proteomes" id="UP000229340">
    <property type="component" value="Chromosome"/>
</dbReference>
<dbReference type="PANTHER" id="PTHR34819">
    <property type="entry name" value="LARGE CYSTEINE-RICH PERIPLASMIC PROTEIN OMCB"/>
    <property type="match status" value="1"/>
</dbReference>
<evidence type="ECO:0008006" key="4">
    <source>
        <dbReference type="Google" id="ProtNLM"/>
    </source>
</evidence>
<accession>A0A2D2LWG7</accession>
<protein>
    <recommendedName>
        <fullName evidence="4">DUF11 domain-containing protein</fullName>
    </recommendedName>
</protein>
<sequence length="898" mass="94476">MTDFRHKLSSFVQPSGGTACLKWLKLAGLTVAILWTHQASAGVLAGDIISNMAVGEYKEEGSNVVQTSRSNLVQTTILPVYAATLVASRSQNAQISQTIQFPHVLTNTGNITDTYNLSTQNLTDDGFDLNNIKIYADANQDGVADNINNLSSITLAPGQSTGLIVEAQVPITGTTGVVLGNSAKLSLVASSTNNNTLSLNNTDTVTLSNSAIVTVTKSFFVQNGTTYVRLDYANQSSIDSGQVILTDTLPASLSYQSGKETWRGTALNPASGSNDPSGIDYYLDTDGRTVKAILTSIPANATGNIQFAVNVVQTTAGAIFNTVNVSYDHDNNTSTANISTTSNTASWNIAPIYRVVLNANATNINNSGSDDQVTAASITAGDEVSFTNYVWNTGNTDDRFNLTINSDNFPTPHQVEFYRADGVTPLLDSNGDGIPDTGNLPAGGMLPIVVKVRLPTTNEGATGTVYTVVPKAQSLGDSTQSDTVTNNTSIAATNISVDLTNSPETSNNGTGNGATTNNGNAWKTLTGQSNGQVVFPLTVKHTGAATAYQFAADGDGDFSKLELPTGIASVRYFDSTAADCSTLGNEIGQTRLLKNGESQAYCAMVKLKNDTATLTNVPIYFKVSSATYQDANTAGFDTLKNAININTLNAVGTVSFDPDLRGQITPGGTIVYTHTLYNYTKTALTGSYQLVTQHDQPGFTSTYYLDSNANGQFDSTDTLLDPTNISGSLFPATSQVRIFAKVQSPANAPVGMVDTASIQFKTSTGTVLDTATDITRVTTTQLRLYKFQAKDDDCNGQADSSYTTSGLTIGRNTNGTGQCVLYRVTVKNEGATAIGQFNFRDATPAATAMEFAPTCASCTSGSIVAPAKGASGTLSGQLSSVAPNTSYNFEFGVRYVGQ</sequence>
<name>A0A2D2LWG7_FAUOS</name>
<feature type="region of interest" description="Disordered" evidence="1">
    <location>
        <begin position="499"/>
        <end position="525"/>
    </location>
</feature>
<organism evidence="2 3">
    <name type="scientific">Faucicola osloensis</name>
    <name type="common">Moraxella osloensis</name>
    <dbReference type="NCBI Taxonomy" id="34062"/>
    <lineage>
        <taxon>Bacteria</taxon>
        <taxon>Pseudomonadati</taxon>
        <taxon>Pseudomonadota</taxon>
        <taxon>Gammaproteobacteria</taxon>
        <taxon>Moraxellales</taxon>
        <taxon>Moraxellaceae</taxon>
        <taxon>Faucicola</taxon>
    </lineage>
</organism>
<evidence type="ECO:0000256" key="1">
    <source>
        <dbReference type="SAM" id="MobiDB-lite"/>
    </source>
</evidence>
<dbReference type="RefSeq" id="WP_100270510.1">
    <property type="nucleotide sequence ID" value="NZ_CP024443.1"/>
</dbReference>
<dbReference type="PROSITE" id="PS51257">
    <property type="entry name" value="PROKAR_LIPOPROTEIN"/>
    <property type="match status" value="1"/>
</dbReference>
<proteinExistence type="predicted"/>
<evidence type="ECO:0000313" key="2">
    <source>
        <dbReference type="EMBL" id="ATR79336.1"/>
    </source>
</evidence>
<reference evidence="3" key="1">
    <citation type="submission" date="2017-11" db="EMBL/GenBank/DDBJ databases">
        <title>Complete genome sequence of Moraxella osloensis NP7 isolated from human skin.</title>
        <authorList>
            <person name="Lee K."/>
            <person name="Lim J.Y."/>
            <person name="Hwang I."/>
        </authorList>
    </citation>
    <scope>NUCLEOTIDE SEQUENCE [LARGE SCALE GENOMIC DNA]</scope>
    <source>
        <strain evidence="3">NP7</strain>
    </source>
</reference>
<gene>
    <name evidence="2" type="ORF">NP7_08805</name>
</gene>
<feature type="compositionally biased region" description="Low complexity" evidence="1">
    <location>
        <begin position="507"/>
        <end position="521"/>
    </location>
</feature>
<dbReference type="EMBL" id="CP024443">
    <property type="protein sequence ID" value="ATR79336.1"/>
    <property type="molecule type" value="Genomic_DNA"/>
</dbReference>
<dbReference type="AlphaFoldDB" id="A0A2D2LWG7"/>
<evidence type="ECO:0000313" key="3">
    <source>
        <dbReference type="Proteomes" id="UP000229340"/>
    </source>
</evidence>
<dbReference type="InterPro" id="IPR051172">
    <property type="entry name" value="Chlamydia_OmcB"/>
</dbReference>